<keyword evidence="2" id="KW-0812">Transmembrane</keyword>
<accession>A0A941EGU3</accession>
<organism evidence="4 5">
    <name type="scientific">Actinospica acidithermotolerans</name>
    <dbReference type="NCBI Taxonomy" id="2828514"/>
    <lineage>
        <taxon>Bacteria</taxon>
        <taxon>Bacillati</taxon>
        <taxon>Actinomycetota</taxon>
        <taxon>Actinomycetes</taxon>
        <taxon>Catenulisporales</taxon>
        <taxon>Actinospicaceae</taxon>
        <taxon>Actinospica</taxon>
    </lineage>
</organism>
<evidence type="ECO:0000259" key="3">
    <source>
        <dbReference type="Pfam" id="PF14016"/>
    </source>
</evidence>
<feature type="region of interest" description="Disordered" evidence="1">
    <location>
        <begin position="1"/>
        <end position="29"/>
    </location>
</feature>
<dbReference type="InterPro" id="IPR025326">
    <property type="entry name" value="DUF4232"/>
</dbReference>
<proteinExistence type="predicted"/>
<feature type="transmembrane region" description="Helical" evidence="2">
    <location>
        <begin position="73"/>
        <end position="95"/>
    </location>
</feature>
<gene>
    <name evidence="4" type="ORF">KDK95_13810</name>
</gene>
<dbReference type="AlphaFoldDB" id="A0A941EGU3"/>
<feature type="domain" description="DUF4232" evidence="3">
    <location>
        <begin position="163"/>
        <end position="284"/>
    </location>
</feature>
<feature type="compositionally biased region" description="Basic and acidic residues" evidence="1">
    <location>
        <begin position="8"/>
        <end position="23"/>
    </location>
</feature>
<dbReference type="EMBL" id="JAGSOH010000033">
    <property type="protein sequence ID" value="MBR7827389.1"/>
    <property type="molecule type" value="Genomic_DNA"/>
</dbReference>
<keyword evidence="2" id="KW-0472">Membrane</keyword>
<keyword evidence="5" id="KW-1185">Reference proteome</keyword>
<dbReference type="RefSeq" id="WP_212518531.1">
    <property type="nucleotide sequence ID" value="NZ_JAGSOH010000033.1"/>
</dbReference>
<keyword evidence="2" id="KW-1133">Transmembrane helix</keyword>
<comment type="caution">
    <text evidence="4">The sequence shown here is derived from an EMBL/GenBank/DDBJ whole genome shotgun (WGS) entry which is preliminary data.</text>
</comment>
<dbReference type="Pfam" id="PF14016">
    <property type="entry name" value="DUF4232"/>
    <property type="match status" value="1"/>
</dbReference>
<protein>
    <submittedName>
        <fullName evidence="4">DUF4232 domain-containing protein</fullName>
    </submittedName>
</protein>
<feature type="region of interest" description="Disordered" evidence="1">
    <location>
        <begin position="104"/>
        <end position="160"/>
    </location>
</feature>
<evidence type="ECO:0000256" key="1">
    <source>
        <dbReference type="SAM" id="MobiDB-lite"/>
    </source>
</evidence>
<name>A0A941EGU3_9ACTN</name>
<sequence>MTSPFDPEETHDGNENTEHHLFDDPNSMTWGAADPDFDAMFRERLGPMPAMPTPPYAFERVLVAGRRRRARKVWAGAAAAAFVVMAGTAGTTVALSGHTGPGGPVIGEANSSTASSSPSASATALSPSAKPTPSPSATATQTGATTAAAAGTASPSASSMPECASDSFTLTVSTAAGSSGSTADSILIVLTNTSGHSCTTYGYPGLQLETDSGQLQSTTVTRVNRSSVAKLVVPANGSVSTTATFTAPAAGSTSGAGCGMPSYSLAVIPPNQKQQIVQTITGGPITVCGNGVLDTDPLVSGSSG</sequence>
<evidence type="ECO:0000313" key="5">
    <source>
        <dbReference type="Proteomes" id="UP000676325"/>
    </source>
</evidence>
<evidence type="ECO:0000256" key="2">
    <source>
        <dbReference type="SAM" id="Phobius"/>
    </source>
</evidence>
<evidence type="ECO:0000313" key="4">
    <source>
        <dbReference type="EMBL" id="MBR7827389.1"/>
    </source>
</evidence>
<feature type="compositionally biased region" description="Low complexity" evidence="1">
    <location>
        <begin position="109"/>
        <end position="159"/>
    </location>
</feature>
<reference evidence="4" key="1">
    <citation type="submission" date="2021-04" db="EMBL/GenBank/DDBJ databases">
        <title>Genome based classification of Actinospica acidithermotolerans sp. nov., an actinobacterium isolated from an Indonesian hot spring.</title>
        <authorList>
            <person name="Kusuma A.B."/>
            <person name="Putra K.E."/>
            <person name="Nafisah S."/>
            <person name="Loh J."/>
            <person name="Nouioui I."/>
            <person name="Goodfellow M."/>
        </authorList>
    </citation>
    <scope>NUCLEOTIDE SEQUENCE</scope>
    <source>
        <strain evidence="4">MGRD01-02</strain>
    </source>
</reference>
<dbReference type="Proteomes" id="UP000676325">
    <property type="component" value="Unassembled WGS sequence"/>
</dbReference>